<gene>
    <name evidence="1" type="ORF">HNR61_005590</name>
</gene>
<organism evidence="1 2">
    <name type="scientific">Actinomadura namibiensis</name>
    <dbReference type="NCBI Taxonomy" id="182080"/>
    <lineage>
        <taxon>Bacteria</taxon>
        <taxon>Bacillati</taxon>
        <taxon>Actinomycetota</taxon>
        <taxon>Actinomycetes</taxon>
        <taxon>Streptosporangiales</taxon>
        <taxon>Thermomonosporaceae</taxon>
        <taxon>Actinomadura</taxon>
    </lineage>
</organism>
<sequence>MIHPVFDANGVPDLTRLNEWTATCDHCTLAASAADIDPWLAGPRVEQAIYCPDCIPELAARLIDPLFRPAGLPGLVYDLTQQARRLPHRARPTARRLARTLPLPTVRRHGGPAR</sequence>
<dbReference type="AlphaFoldDB" id="A0A7W3QNU6"/>
<dbReference type="RefSeq" id="WP_182846098.1">
    <property type="nucleotide sequence ID" value="NZ_BAAALP010000001.1"/>
</dbReference>
<accession>A0A7W3QNU6</accession>
<reference evidence="1 2" key="1">
    <citation type="submission" date="2020-08" db="EMBL/GenBank/DDBJ databases">
        <title>Genomic Encyclopedia of Type Strains, Phase IV (KMG-IV): sequencing the most valuable type-strain genomes for metagenomic binning, comparative biology and taxonomic classification.</title>
        <authorList>
            <person name="Goeker M."/>
        </authorList>
    </citation>
    <scope>NUCLEOTIDE SEQUENCE [LARGE SCALE GENOMIC DNA]</scope>
    <source>
        <strain evidence="1 2">DSM 44197</strain>
    </source>
</reference>
<protein>
    <submittedName>
        <fullName evidence="1">Uncharacterized protein</fullName>
    </submittedName>
</protein>
<keyword evidence="2" id="KW-1185">Reference proteome</keyword>
<evidence type="ECO:0000313" key="1">
    <source>
        <dbReference type="EMBL" id="MBA8953936.1"/>
    </source>
</evidence>
<evidence type="ECO:0000313" key="2">
    <source>
        <dbReference type="Proteomes" id="UP000572680"/>
    </source>
</evidence>
<dbReference type="EMBL" id="JACJIA010000008">
    <property type="protein sequence ID" value="MBA8953936.1"/>
    <property type="molecule type" value="Genomic_DNA"/>
</dbReference>
<dbReference type="Proteomes" id="UP000572680">
    <property type="component" value="Unassembled WGS sequence"/>
</dbReference>
<comment type="caution">
    <text evidence="1">The sequence shown here is derived from an EMBL/GenBank/DDBJ whole genome shotgun (WGS) entry which is preliminary data.</text>
</comment>
<name>A0A7W3QNU6_ACTNM</name>
<proteinExistence type="predicted"/>